<keyword evidence="2" id="KW-1185">Reference proteome</keyword>
<evidence type="ECO:0000313" key="2">
    <source>
        <dbReference type="Proteomes" id="UP000308600"/>
    </source>
</evidence>
<name>A0ACD2ZX81_9AGAR</name>
<gene>
    <name evidence="1" type="ORF">BDN72DRAFT_919097</name>
</gene>
<dbReference type="Proteomes" id="UP000308600">
    <property type="component" value="Unassembled WGS sequence"/>
</dbReference>
<protein>
    <submittedName>
        <fullName evidence="1">Uncharacterized protein</fullName>
    </submittedName>
</protein>
<evidence type="ECO:0000313" key="1">
    <source>
        <dbReference type="EMBL" id="TFK57913.1"/>
    </source>
</evidence>
<organism evidence="1 2">
    <name type="scientific">Pluteus cervinus</name>
    <dbReference type="NCBI Taxonomy" id="181527"/>
    <lineage>
        <taxon>Eukaryota</taxon>
        <taxon>Fungi</taxon>
        <taxon>Dikarya</taxon>
        <taxon>Basidiomycota</taxon>
        <taxon>Agaricomycotina</taxon>
        <taxon>Agaricomycetes</taxon>
        <taxon>Agaricomycetidae</taxon>
        <taxon>Agaricales</taxon>
        <taxon>Pluteineae</taxon>
        <taxon>Pluteaceae</taxon>
        <taxon>Pluteus</taxon>
    </lineage>
</organism>
<proteinExistence type="predicted"/>
<feature type="non-terminal residue" evidence="1">
    <location>
        <position position="335"/>
    </location>
</feature>
<reference evidence="1 2" key="1">
    <citation type="journal article" date="2019" name="Nat. Ecol. Evol.">
        <title>Megaphylogeny resolves global patterns of mushroom evolution.</title>
        <authorList>
            <person name="Varga T."/>
            <person name="Krizsan K."/>
            <person name="Foldi C."/>
            <person name="Dima B."/>
            <person name="Sanchez-Garcia M."/>
            <person name="Sanchez-Ramirez S."/>
            <person name="Szollosi G.J."/>
            <person name="Szarkandi J.G."/>
            <person name="Papp V."/>
            <person name="Albert L."/>
            <person name="Andreopoulos W."/>
            <person name="Angelini C."/>
            <person name="Antonin V."/>
            <person name="Barry K.W."/>
            <person name="Bougher N.L."/>
            <person name="Buchanan P."/>
            <person name="Buyck B."/>
            <person name="Bense V."/>
            <person name="Catcheside P."/>
            <person name="Chovatia M."/>
            <person name="Cooper J."/>
            <person name="Damon W."/>
            <person name="Desjardin D."/>
            <person name="Finy P."/>
            <person name="Geml J."/>
            <person name="Haridas S."/>
            <person name="Hughes K."/>
            <person name="Justo A."/>
            <person name="Karasinski D."/>
            <person name="Kautmanova I."/>
            <person name="Kiss B."/>
            <person name="Kocsube S."/>
            <person name="Kotiranta H."/>
            <person name="LaButti K.M."/>
            <person name="Lechner B.E."/>
            <person name="Liimatainen K."/>
            <person name="Lipzen A."/>
            <person name="Lukacs Z."/>
            <person name="Mihaltcheva S."/>
            <person name="Morgado L.N."/>
            <person name="Niskanen T."/>
            <person name="Noordeloos M.E."/>
            <person name="Ohm R.A."/>
            <person name="Ortiz-Santana B."/>
            <person name="Ovrebo C."/>
            <person name="Racz N."/>
            <person name="Riley R."/>
            <person name="Savchenko A."/>
            <person name="Shiryaev A."/>
            <person name="Soop K."/>
            <person name="Spirin V."/>
            <person name="Szebenyi C."/>
            <person name="Tomsovsky M."/>
            <person name="Tulloss R.E."/>
            <person name="Uehling J."/>
            <person name="Grigoriev I.V."/>
            <person name="Vagvolgyi C."/>
            <person name="Papp T."/>
            <person name="Martin F.M."/>
            <person name="Miettinen O."/>
            <person name="Hibbett D.S."/>
            <person name="Nagy L.G."/>
        </authorList>
    </citation>
    <scope>NUCLEOTIDE SEQUENCE [LARGE SCALE GENOMIC DNA]</scope>
    <source>
        <strain evidence="1 2">NL-1719</strain>
    </source>
</reference>
<dbReference type="EMBL" id="ML209870">
    <property type="protein sequence ID" value="TFK57913.1"/>
    <property type="molecule type" value="Genomic_DNA"/>
</dbReference>
<sequence length="335" mass="36268">MNKNTIRDSIAKRTPLFAPSPGNSPTTPAGTGKANSEAPLKRHASTSPPDHRAAIRHRSNQEGNSTQSVKSTTASLGQHGSQPPAPPAPPAPTAPQSTLSPDLQAIEDLIENEYERPGTKKKNITLGRLAQALKKVYVEIPPIYKQQAKGVWAVATLLEDFDSREKAFVEPIIERVQEVTQEATNNVKEATNNVKEATQTISKVQVQNNAAPPNTNAKWAGIAGAIGPKAAMRQQTFKRKVLFNHATPVLDKTPNEKLTKDVNKALQKIAESTQMKIGKVLAVGKVTNKPGYLIFDTDSEDTARKIRTDNISKILITALKASPSARVIPQSFNAF</sequence>
<accession>A0ACD2ZX81</accession>